<sequence>MTEGMKLVVAGVVLWLFVAACLGSEHGLNHQGIPGAAYLIPLLPLAPLLAVFVSADTPQRPAGVDEVTPETSPTGGINNSAGWAGLSRNGRTGRRCPPRPSPVNLSREEKKEQGKKEEEEEEKEEEEEGMVGRKLGHSRTHAQYPAATQEDLL</sequence>
<gene>
    <name evidence="4" type="ORF">O3P69_013098</name>
</gene>
<evidence type="ECO:0000256" key="3">
    <source>
        <dbReference type="SAM" id="SignalP"/>
    </source>
</evidence>
<protein>
    <submittedName>
        <fullName evidence="4">Uncharacterized protein</fullName>
    </submittedName>
</protein>
<comment type="caution">
    <text evidence="4">The sequence shown here is derived from an EMBL/GenBank/DDBJ whole genome shotgun (WGS) entry which is preliminary data.</text>
</comment>
<dbReference type="PROSITE" id="PS51257">
    <property type="entry name" value="PROKAR_LIPOPROTEIN"/>
    <property type="match status" value="1"/>
</dbReference>
<evidence type="ECO:0000313" key="4">
    <source>
        <dbReference type="EMBL" id="KAK8374624.1"/>
    </source>
</evidence>
<accession>A0AAW0SHY7</accession>
<keyword evidence="2" id="KW-0812">Transmembrane</keyword>
<keyword evidence="5" id="KW-1185">Reference proteome</keyword>
<feature type="compositionally biased region" description="Polar residues" evidence="1">
    <location>
        <begin position="69"/>
        <end position="81"/>
    </location>
</feature>
<evidence type="ECO:0000313" key="5">
    <source>
        <dbReference type="Proteomes" id="UP001487740"/>
    </source>
</evidence>
<keyword evidence="2" id="KW-0472">Membrane</keyword>
<feature type="compositionally biased region" description="Basic and acidic residues" evidence="1">
    <location>
        <begin position="106"/>
        <end position="117"/>
    </location>
</feature>
<feature type="signal peptide" evidence="3">
    <location>
        <begin position="1"/>
        <end position="23"/>
    </location>
</feature>
<reference evidence="4 5" key="1">
    <citation type="submission" date="2023-03" db="EMBL/GenBank/DDBJ databases">
        <title>High-quality genome of Scylla paramamosain provides insights in environmental adaptation.</title>
        <authorList>
            <person name="Zhang L."/>
        </authorList>
    </citation>
    <scope>NUCLEOTIDE SEQUENCE [LARGE SCALE GENOMIC DNA]</scope>
    <source>
        <strain evidence="4">LZ_2023a</strain>
        <tissue evidence="4">Muscle</tissue>
    </source>
</reference>
<evidence type="ECO:0000256" key="2">
    <source>
        <dbReference type="SAM" id="Phobius"/>
    </source>
</evidence>
<dbReference type="Proteomes" id="UP001487740">
    <property type="component" value="Unassembled WGS sequence"/>
</dbReference>
<organism evidence="4 5">
    <name type="scientific">Scylla paramamosain</name>
    <name type="common">Mud crab</name>
    <dbReference type="NCBI Taxonomy" id="85552"/>
    <lineage>
        <taxon>Eukaryota</taxon>
        <taxon>Metazoa</taxon>
        <taxon>Ecdysozoa</taxon>
        <taxon>Arthropoda</taxon>
        <taxon>Crustacea</taxon>
        <taxon>Multicrustacea</taxon>
        <taxon>Malacostraca</taxon>
        <taxon>Eumalacostraca</taxon>
        <taxon>Eucarida</taxon>
        <taxon>Decapoda</taxon>
        <taxon>Pleocyemata</taxon>
        <taxon>Brachyura</taxon>
        <taxon>Eubrachyura</taxon>
        <taxon>Portunoidea</taxon>
        <taxon>Portunidae</taxon>
        <taxon>Portuninae</taxon>
        <taxon>Scylla</taxon>
    </lineage>
</organism>
<dbReference type="AlphaFoldDB" id="A0AAW0SHY7"/>
<proteinExistence type="predicted"/>
<feature type="region of interest" description="Disordered" evidence="1">
    <location>
        <begin position="59"/>
        <end position="153"/>
    </location>
</feature>
<feature type="compositionally biased region" description="Acidic residues" evidence="1">
    <location>
        <begin position="118"/>
        <end position="129"/>
    </location>
</feature>
<dbReference type="EMBL" id="JARAKH010000294">
    <property type="protein sequence ID" value="KAK8374624.1"/>
    <property type="molecule type" value="Genomic_DNA"/>
</dbReference>
<keyword evidence="2" id="KW-1133">Transmembrane helix</keyword>
<evidence type="ECO:0000256" key="1">
    <source>
        <dbReference type="SAM" id="MobiDB-lite"/>
    </source>
</evidence>
<name>A0AAW0SHY7_SCYPA</name>
<keyword evidence="3" id="KW-0732">Signal</keyword>
<feature type="transmembrane region" description="Helical" evidence="2">
    <location>
        <begin position="33"/>
        <end position="53"/>
    </location>
</feature>
<feature type="chain" id="PRO_5043418498" evidence="3">
    <location>
        <begin position="24"/>
        <end position="153"/>
    </location>
</feature>